<dbReference type="AlphaFoldDB" id="A0AAV7M9M9"/>
<protein>
    <submittedName>
        <fullName evidence="1">Uncharacterized protein</fullName>
    </submittedName>
</protein>
<gene>
    <name evidence="1" type="ORF">NDU88_005132</name>
</gene>
<dbReference type="EMBL" id="JANPWB010000014">
    <property type="protein sequence ID" value="KAJ1100043.1"/>
    <property type="molecule type" value="Genomic_DNA"/>
</dbReference>
<comment type="caution">
    <text evidence="1">The sequence shown here is derived from an EMBL/GenBank/DDBJ whole genome shotgun (WGS) entry which is preliminary data.</text>
</comment>
<name>A0AAV7M9M9_PLEWA</name>
<proteinExistence type="predicted"/>
<reference evidence="1" key="1">
    <citation type="journal article" date="2022" name="bioRxiv">
        <title>Sequencing and chromosome-scale assembly of the giantPleurodeles waltlgenome.</title>
        <authorList>
            <person name="Brown T."/>
            <person name="Elewa A."/>
            <person name="Iarovenko S."/>
            <person name="Subramanian E."/>
            <person name="Araus A.J."/>
            <person name="Petzold A."/>
            <person name="Susuki M."/>
            <person name="Suzuki K.-i.T."/>
            <person name="Hayashi T."/>
            <person name="Toyoda A."/>
            <person name="Oliveira C."/>
            <person name="Osipova E."/>
            <person name="Leigh N.D."/>
            <person name="Simon A."/>
            <person name="Yun M.H."/>
        </authorList>
    </citation>
    <scope>NUCLEOTIDE SEQUENCE</scope>
    <source>
        <strain evidence="1">20211129_DDA</strain>
        <tissue evidence="1">Liver</tissue>
    </source>
</reference>
<organism evidence="1 2">
    <name type="scientific">Pleurodeles waltl</name>
    <name type="common">Iberian ribbed newt</name>
    <dbReference type="NCBI Taxonomy" id="8319"/>
    <lineage>
        <taxon>Eukaryota</taxon>
        <taxon>Metazoa</taxon>
        <taxon>Chordata</taxon>
        <taxon>Craniata</taxon>
        <taxon>Vertebrata</taxon>
        <taxon>Euteleostomi</taxon>
        <taxon>Amphibia</taxon>
        <taxon>Batrachia</taxon>
        <taxon>Caudata</taxon>
        <taxon>Salamandroidea</taxon>
        <taxon>Salamandridae</taxon>
        <taxon>Pleurodelinae</taxon>
        <taxon>Pleurodeles</taxon>
    </lineage>
</organism>
<sequence length="112" mass="11596">MLPHPLTAKLSASCKACGPAPPGRPRSTPGAERSGPGLACCLAAPALVGSLWRLALSTVSSLLRLGGPSCLGRCFFSSDVEYVTTGLPNPRACREEEGYPAPTPMAAMLDRK</sequence>
<keyword evidence="2" id="KW-1185">Reference proteome</keyword>
<evidence type="ECO:0000313" key="2">
    <source>
        <dbReference type="Proteomes" id="UP001066276"/>
    </source>
</evidence>
<accession>A0AAV7M9M9</accession>
<evidence type="ECO:0000313" key="1">
    <source>
        <dbReference type="EMBL" id="KAJ1100043.1"/>
    </source>
</evidence>
<dbReference type="Proteomes" id="UP001066276">
    <property type="component" value="Chromosome 10"/>
</dbReference>